<name>X6MN90_RETFI</name>
<comment type="caution">
    <text evidence="1">The sequence shown here is derived from an EMBL/GenBank/DDBJ whole genome shotgun (WGS) entry which is preliminary data.</text>
</comment>
<sequence length="118" mass="13889">MNVYIAIKLGEMQINELKIKCPRQFKEDLKTHKIQKDKNIILCDFQGKIKDIKHYLDNGCDLKNTMLHLINNMLFHFNLVINNVKSLKDIIKDLGSKKVQINALILKMNYNYSILKKQ</sequence>
<dbReference type="EMBL" id="ASPP01019430">
    <property type="protein sequence ID" value="ETO15141.1"/>
    <property type="molecule type" value="Genomic_DNA"/>
</dbReference>
<dbReference type="Proteomes" id="UP000023152">
    <property type="component" value="Unassembled WGS sequence"/>
</dbReference>
<accession>X6MN90</accession>
<dbReference type="AlphaFoldDB" id="X6MN90"/>
<reference evidence="1 2" key="1">
    <citation type="journal article" date="2013" name="Curr. Biol.">
        <title>The Genome of the Foraminiferan Reticulomyxa filosa.</title>
        <authorList>
            <person name="Glockner G."/>
            <person name="Hulsmann N."/>
            <person name="Schleicher M."/>
            <person name="Noegel A.A."/>
            <person name="Eichinger L."/>
            <person name="Gallinger C."/>
            <person name="Pawlowski J."/>
            <person name="Sierra R."/>
            <person name="Euteneuer U."/>
            <person name="Pillet L."/>
            <person name="Moustafa A."/>
            <person name="Platzer M."/>
            <person name="Groth M."/>
            <person name="Szafranski K."/>
            <person name="Schliwa M."/>
        </authorList>
    </citation>
    <scope>NUCLEOTIDE SEQUENCE [LARGE SCALE GENOMIC DNA]</scope>
</reference>
<keyword evidence="2" id="KW-1185">Reference proteome</keyword>
<organism evidence="1 2">
    <name type="scientific">Reticulomyxa filosa</name>
    <dbReference type="NCBI Taxonomy" id="46433"/>
    <lineage>
        <taxon>Eukaryota</taxon>
        <taxon>Sar</taxon>
        <taxon>Rhizaria</taxon>
        <taxon>Retaria</taxon>
        <taxon>Foraminifera</taxon>
        <taxon>Monothalamids</taxon>
        <taxon>Reticulomyxidae</taxon>
        <taxon>Reticulomyxa</taxon>
    </lineage>
</organism>
<proteinExistence type="predicted"/>
<protein>
    <submittedName>
        <fullName evidence="1">Uncharacterized protein</fullName>
    </submittedName>
</protein>
<evidence type="ECO:0000313" key="1">
    <source>
        <dbReference type="EMBL" id="ETO15141.1"/>
    </source>
</evidence>
<gene>
    <name evidence="1" type="ORF">RFI_22224</name>
</gene>
<evidence type="ECO:0000313" key="2">
    <source>
        <dbReference type="Proteomes" id="UP000023152"/>
    </source>
</evidence>